<sequence length="388" mass="39583">PAPTGTRNHPHQEDAARVTAETSSNDVAHTDTDDSGARTARFHLLVASILFVVGVLAATFASLQLVLPNVAAGIAIVTYGRMAPASRILITYGWAVPGLLGLGYYALTHITGNGAKHRGLATASLALIGLGTVSGAVGVLLGMSSGISGQEAPIWARGLIAIGALLAAVATSSTARVSGDRLGTAGWYLTSAPLLLAASMIVGLVPAPAGISGAIMSSFVGSGVTLFLLTGSVGLLYFVFGRISGSDPTEPRHLAALGFWSLLLVWAFMNGTELIYSAAPDWLETITVAMAIGSFVPAIAIATDIGLMLRGRVAGIGDRASLRYGVVAALSLIAATGVNFLLTWRASSAIVQYSMWVQGLSVLIVFGGASFAIFAGHRVLNGGKAKGG</sequence>
<dbReference type="AlphaFoldDB" id="A0A3B0SR15"/>
<evidence type="ECO:0000256" key="1">
    <source>
        <dbReference type="SAM" id="MobiDB-lite"/>
    </source>
</evidence>
<dbReference type="InterPro" id="IPR036927">
    <property type="entry name" value="Cyt_c_oxase-like_su1_sf"/>
</dbReference>
<feature type="region of interest" description="Disordered" evidence="1">
    <location>
        <begin position="1"/>
        <end position="32"/>
    </location>
</feature>
<proteinExistence type="predicted"/>
<dbReference type="GO" id="GO:0016020">
    <property type="term" value="C:membrane"/>
    <property type="evidence" value="ECO:0007669"/>
    <property type="project" value="InterPro"/>
</dbReference>
<feature type="transmembrane region" description="Helical" evidence="2">
    <location>
        <begin position="154"/>
        <end position="175"/>
    </location>
</feature>
<dbReference type="Gene3D" id="1.20.210.10">
    <property type="entry name" value="Cytochrome c oxidase-like, subunit I domain"/>
    <property type="match status" value="1"/>
</dbReference>
<feature type="non-terminal residue" evidence="3">
    <location>
        <position position="1"/>
    </location>
</feature>
<feature type="transmembrane region" description="Helical" evidence="2">
    <location>
        <begin position="187"/>
        <end position="207"/>
    </location>
</feature>
<accession>A0A3B0SR15</accession>
<feature type="transmembrane region" description="Helical" evidence="2">
    <location>
        <begin position="321"/>
        <end position="344"/>
    </location>
</feature>
<evidence type="ECO:0000313" key="3">
    <source>
        <dbReference type="EMBL" id="VAW06573.1"/>
    </source>
</evidence>
<feature type="non-terminal residue" evidence="3">
    <location>
        <position position="388"/>
    </location>
</feature>
<keyword evidence="2" id="KW-0472">Membrane</keyword>
<gene>
    <name evidence="3" type="ORF">MNBD_ACTINO01-1772</name>
</gene>
<feature type="transmembrane region" description="Helical" evidence="2">
    <location>
        <begin position="289"/>
        <end position="309"/>
    </location>
</feature>
<protein>
    <submittedName>
        <fullName evidence="3">Uncharacterized protein</fullName>
    </submittedName>
</protein>
<dbReference type="GO" id="GO:0009060">
    <property type="term" value="P:aerobic respiration"/>
    <property type="evidence" value="ECO:0007669"/>
    <property type="project" value="InterPro"/>
</dbReference>
<dbReference type="GO" id="GO:0020037">
    <property type="term" value="F:heme binding"/>
    <property type="evidence" value="ECO:0007669"/>
    <property type="project" value="InterPro"/>
</dbReference>
<feature type="transmembrane region" description="Helical" evidence="2">
    <location>
        <begin position="87"/>
        <end position="107"/>
    </location>
</feature>
<dbReference type="SUPFAM" id="SSF81442">
    <property type="entry name" value="Cytochrome c oxidase subunit I-like"/>
    <property type="match status" value="1"/>
</dbReference>
<reference evidence="3" key="1">
    <citation type="submission" date="2018-06" db="EMBL/GenBank/DDBJ databases">
        <authorList>
            <person name="Zhirakovskaya E."/>
        </authorList>
    </citation>
    <scope>NUCLEOTIDE SEQUENCE</scope>
</reference>
<feature type="transmembrane region" description="Helical" evidence="2">
    <location>
        <begin position="119"/>
        <end position="142"/>
    </location>
</feature>
<dbReference type="InterPro" id="IPR000883">
    <property type="entry name" value="Cyt_C_Oxase_1"/>
</dbReference>
<dbReference type="GO" id="GO:0004129">
    <property type="term" value="F:cytochrome-c oxidase activity"/>
    <property type="evidence" value="ECO:0007669"/>
    <property type="project" value="InterPro"/>
</dbReference>
<dbReference type="EMBL" id="UOEI01000479">
    <property type="protein sequence ID" value="VAW06573.1"/>
    <property type="molecule type" value="Genomic_DNA"/>
</dbReference>
<keyword evidence="2" id="KW-1133">Transmembrane helix</keyword>
<evidence type="ECO:0000256" key="2">
    <source>
        <dbReference type="SAM" id="Phobius"/>
    </source>
</evidence>
<feature type="transmembrane region" description="Helical" evidence="2">
    <location>
        <begin position="44"/>
        <end position="67"/>
    </location>
</feature>
<dbReference type="Pfam" id="PF00115">
    <property type="entry name" value="COX1"/>
    <property type="match status" value="1"/>
</dbReference>
<feature type="transmembrane region" description="Helical" evidence="2">
    <location>
        <begin position="219"/>
        <end position="240"/>
    </location>
</feature>
<name>A0A3B0SR15_9ZZZZ</name>
<feature type="transmembrane region" description="Helical" evidence="2">
    <location>
        <begin position="356"/>
        <end position="376"/>
    </location>
</feature>
<organism evidence="3">
    <name type="scientific">hydrothermal vent metagenome</name>
    <dbReference type="NCBI Taxonomy" id="652676"/>
    <lineage>
        <taxon>unclassified sequences</taxon>
        <taxon>metagenomes</taxon>
        <taxon>ecological metagenomes</taxon>
    </lineage>
</organism>
<keyword evidence="2" id="KW-0812">Transmembrane</keyword>
<feature type="transmembrane region" description="Helical" evidence="2">
    <location>
        <begin position="252"/>
        <end position="269"/>
    </location>
</feature>